<organism evidence="1 2">
    <name type="scientific">Kytococcus aerolatus</name>
    <dbReference type="NCBI Taxonomy" id="592308"/>
    <lineage>
        <taxon>Bacteria</taxon>
        <taxon>Bacillati</taxon>
        <taxon>Actinomycetota</taxon>
        <taxon>Actinomycetes</taxon>
        <taxon>Micrococcales</taxon>
        <taxon>Kytococcaceae</taxon>
        <taxon>Kytococcus</taxon>
    </lineage>
</organism>
<dbReference type="AlphaFoldDB" id="A0A212T007"/>
<evidence type="ECO:0008006" key="3">
    <source>
        <dbReference type="Google" id="ProtNLM"/>
    </source>
</evidence>
<gene>
    <name evidence="1" type="ORF">SAMN05445756_0046</name>
</gene>
<evidence type="ECO:0000313" key="1">
    <source>
        <dbReference type="EMBL" id="SNC59345.1"/>
    </source>
</evidence>
<accession>A0A212T007</accession>
<dbReference type="RefSeq" id="WP_200815013.1">
    <property type="nucleotide sequence ID" value="NZ_FYEZ01000001.1"/>
</dbReference>
<sequence length="200" mass="21494">MTAPARSPRLPASWEEVCGRVTPERLLVVAVDGRSGAGKTTCADRLRTDAAARLGCPAEAVGLVAVEDMYAGWDGLAAGPALLERCVLAPLAGGAGVVSWPCWDWEAGAYRRTGRLERPSSGLLLVEGVGCSAPPARALVDHTFWLEAPEPARRAAVRRREERAEGEPSDRWWPGWAAAEERLLAQHPPVWDECLEGVLP</sequence>
<reference evidence="1 2" key="1">
    <citation type="submission" date="2017-06" db="EMBL/GenBank/DDBJ databases">
        <authorList>
            <person name="Kim H.J."/>
            <person name="Triplett B.A."/>
        </authorList>
    </citation>
    <scope>NUCLEOTIDE SEQUENCE [LARGE SCALE GENOMIC DNA]</scope>
    <source>
        <strain evidence="1 2">DSM 22179</strain>
    </source>
</reference>
<keyword evidence="2" id="KW-1185">Reference proteome</keyword>
<dbReference type="SUPFAM" id="SSF52540">
    <property type="entry name" value="P-loop containing nucleoside triphosphate hydrolases"/>
    <property type="match status" value="1"/>
</dbReference>
<dbReference type="InterPro" id="IPR027417">
    <property type="entry name" value="P-loop_NTPase"/>
</dbReference>
<proteinExistence type="predicted"/>
<dbReference type="Proteomes" id="UP000198122">
    <property type="component" value="Unassembled WGS sequence"/>
</dbReference>
<dbReference type="EMBL" id="FYEZ01000001">
    <property type="protein sequence ID" value="SNC59345.1"/>
    <property type="molecule type" value="Genomic_DNA"/>
</dbReference>
<dbReference type="Gene3D" id="3.40.50.300">
    <property type="entry name" value="P-loop containing nucleotide triphosphate hydrolases"/>
    <property type="match status" value="1"/>
</dbReference>
<protein>
    <recommendedName>
        <fullName evidence="3">Uridine kinase</fullName>
    </recommendedName>
</protein>
<evidence type="ECO:0000313" key="2">
    <source>
        <dbReference type="Proteomes" id="UP000198122"/>
    </source>
</evidence>
<name>A0A212T007_9MICO</name>